<dbReference type="GO" id="GO:0004364">
    <property type="term" value="F:glutathione transferase activity"/>
    <property type="evidence" value="ECO:0007669"/>
    <property type="project" value="TreeGrafter"/>
</dbReference>
<dbReference type="PANTHER" id="PTHR42673">
    <property type="entry name" value="MALEYLACETOACETATE ISOMERASE"/>
    <property type="match status" value="1"/>
</dbReference>
<dbReference type="InterPro" id="IPR036282">
    <property type="entry name" value="Glutathione-S-Trfase_C_sf"/>
</dbReference>
<dbReference type="AlphaFoldDB" id="A0A7R8X755"/>
<evidence type="ECO:0000313" key="3">
    <source>
        <dbReference type="EMBL" id="CAD7244161.1"/>
    </source>
</evidence>
<protein>
    <recommendedName>
        <fullName evidence="2">GST N-terminal domain-containing protein</fullName>
    </recommendedName>
</protein>
<dbReference type="InterPro" id="IPR036249">
    <property type="entry name" value="Thioredoxin-like_sf"/>
</dbReference>
<keyword evidence="4" id="KW-1185">Reference proteome</keyword>
<feature type="compositionally biased region" description="Basic and acidic residues" evidence="1">
    <location>
        <begin position="139"/>
        <end position="152"/>
    </location>
</feature>
<dbReference type="SUPFAM" id="SSF47616">
    <property type="entry name" value="GST C-terminal domain-like"/>
    <property type="match status" value="1"/>
</dbReference>
<sequence length="225" mass="25177">QRIKRRSFSFPHFPSPCSIPTGGVPAPGEYELCFADGVNGQDLHFTRIALALKGIEYETRPIHLIKDGGEQVSDSDRKSEPPAICFLKTHFRSNTEEFHKVNPMRQVPALLLEDEILTQSISIMEYLEETNPENPLLPKDGDESRFQTDKESTPCASGTVPSRLSRRLTNVDLRAQEMLFAIDYDCGFVSALEKLLARSAGKYCVGDNVTMADCCLVPQVFKAHR</sequence>
<evidence type="ECO:0000256" key="1">
    <source>
        <dbReference type="SAM" id="MobiDB-lite"/>
    </source>
</evidence>
<dbReference type="EMBL" id="CAJPEV010000575">
    <property type="protein sequence ID" value="CAG0886593.1"/>
    <property type="molecule type" value="Genomic_DNA"/>
</dbReference>
<evidence type="ECO:0000259" key="2">
    <source>
        <dbReference type="PROSITE" id="PS50404"/>
    </source>
</evidence>
<dbReference type="SUPFAM" id="SSF52833">
    <property type="entry name" value="Thioredoxin-like"/>
    <property type="match status" value="1"/>
</dbReference>
<dbReference type="Gene3D" id="3.40.30.10">
    <property type="entry name" value="Glutaredoxin"/>
    <property type="match status" value="1"/>
</dbReference>
<proteinExistence type="predicted"/>
<dbReference type="EMBL" id="LR900092">
    <property type="protein sequence ID" value="CAD7244161.1"/>
    <property type="molecule type" value="Genomic_DNA"/>
</dbReference>
<dbReference type="Gene3D" id="1.20.1050.10">
    <property type="match status" value="1"/>
</dbReference>
<dbReference type="OrthoDB" id="202840at2759"/>
<dbReference type="GO" id="GO:0006559">
    <property type="term" value="P:L-phenylalanine catabolic process"/>
    <property type="evidence" value="ECO:0007669"/>
    <property type="project" value="TreeGrafter"/>
</dbReference>
<accession>A0A7R8X755</accession>
<dbReference type="GO" id="GO:0016034">
    <property type="term" value="F:maleylacetoacetate isomerase activity"/>
    <property type="evidence" value="ECO:0007669"/>
    <property type="project" value="TreeGrafter"/>
</dbReference>
<dbReference type="InterPro" id="IPR004045">
    <property type="entry name" value="Glutathione_S-Trfase_N"/>
</dbReference>
<evidence type="ECO:0000313" key="4">
    <source>
        <dbReference type="Proteomes" id="UP000677054"/>
    </source>
</evidence>
<dbReference type="Pfam" id="PF13409">
    <property type="entry name" value="GST_N_2"/>
    <property type="match status" value="1"/>
</dbReference>
<dbReference type="GO" id="GO:0006749">
    <property type="term" value="P:glutathione metabolic process"/>
    <property type="evidence" value="ECO:0007669"/>
    <property type="project" value="TreeGrafter"/>
</dbReference>
<reference evidence="3" key="1">
    <citation type="submission" date="2020-11" db="EMBL/GenBank/DDBJ databases">
        <authorList>
            <person name="Tran Van P."/>
        </authorList>
    </citation>
    <scope>NUCLEOTIDE SEQUENCE</scope>
</reference>
<feature type="region of interest" description="Disordered" evidence="1">
    <location>
        <begin position="132"/>
        <end position="159"/>
    </location>
</feature>
<dbReference type="SFLD" id="SFLDS00019">
    <property type="entry name" value="Glutathione_Transferase_(cytos"/>
    <property type="match status" value="1"/>
</dbReference>
<dbReference type="PANTHER" id="PTHR42673:SF4">
    <property type="entry name" value="MALEYLACETOACETATE ISOMERASE"/>
    <property type="match status" value="1"/>
</dbReference>
<name>A0A7R8X755_9CRUS</name>
<dbReference type="Proteomes" id="UP000677054">
    <property type="component" value="Unassembled WGS sequence"/>
</dbReference>
<feature type="non-terminal residue" evidence="3">
    <location>
        <position position="225"/>
    </location>
</feature>
<dbReference type="InterPro" id="IPR040079">
    <property type="entry name" value="Glutathione_S-Trfase"/>
</dbReference>
<organism evidence="3">
    <name type="scientific">Darwinula stevensoni</name>
    <dbReference type="NCBI Taxonomy" id="69355"/>
    <lineage>
        <taxon>Eukaryota</taxon>
        <taxon>Metazoa</taxon>
        <taxon>Ecdysozoa</taxon>
        <taxon>Arthropoda</taxon>
        <taxon>Crustacea</taxon>
        <taxon>Oligostraca</taxon>
        <taxon>Ostracoda</taxon>
        <taxon>Podocopa</taxon>
        <taxon>Podocopida</taxon>
        <taxon>Darwinulocopina</taxon>
        <taxon>Darwinuloidea</taxon>
        <taxon>Darwinulidae</taxon>
        <taxon>Darwinula</taxon>
    </lineage>
</organism>
<dbReference type="PROSITE" id="PS50404">
    <property type="entry name" value="GST_NTER"/>
    <property type="match status" value="1"/>
</dbReference>
<feature type="domain" description="GST N-terminal" evidence="2">
    <location>
        <begin position="30"/>
        <end position="135"/>
    </location>
</feature>
<gene>
    <name evidence="3" type="ORF">DSTB1V02_LOCUS4063</name>
</gene>
<feature type="non-terminal residue" evidence="3">
    <location>
        <position position="1"/>
    </location>
</feature>
<dbReference type="GO" id="GO:0005739">
    <property type="term" value="C:mitochondrion"/>
    <property type="evidence" value="ECO:0007669"/>
    <property type="project" value="TreeGrafter"/>
</dbReference>